<dbReference type="Proteomes" id="UP000648187">
    <property type="component" value="Unassembled WGS sequence"/>
</dbReference>
<organism evidence="1 2">
    <name type="scientific">Spodoptera exigua</name>
    <name type="common">Beet armyworm</name>
    <name type="synonym">Noctua fulgens</name>
    <dbReference type="NCBI Taxonomy" id="7107"/>
    <lineage>
        <taxon>Eukaryota</taxon>
        <taxon>Metazoa</taxon>
        <taxon>Ecdysozoa</taxon>
        <taxon>Arthropoda</taxon>
        <taxon>Hexapoda</taxon>
        <taxon>Insecta</taxon>
        <taxon>Pterygota</taxon>
        <taxon>Neoptera</taxon>
        <taxon>Endopterygota</taxon>
        <taxon>Lepidoptera</taxon>
        <taxon>Glossata</taxon>
        <taxon>Ditrysia</taxon>
        <taxon>Noctuoidea</taxon>
        <taxon>Noctuidae</taxon>
        <taxon>Amphipyrinae</taxon>
        <taxon>Spodoptera</taxon>
    </lineage>
</organism>
<keyword evidence="2" id="KW-1185">Reference proteome</keyword>
<protein>
    <submittedName>
        <fullName evidence="1">Uncharacterized protein</fullName>
    </submittedName>
</protein>
<dbReference type="EMBL" id="JACKWZ010000055">
    <property type="protein sequence ID" value="KAF9418478.1"/>
    <property type="molecule type" value="Genomic_DNA"/>
</dbReference>
<evidence type="ECO:0000313" key="1">
    <source>
        <dbReference type="EMBL" id="KAF9418478.1"/>
    </source>
</evidence>
<proteinExistence type="predicted"/>
<name>A0A835GJ72_SPOEX</name>
<sequence>MLSCEQGNRWLRPVAHDHGTRSQFLSHRLYAFLNLSIEMCKLLALALTLCSVLVGTTDCTSSFDQRQTGDLNVQIGLKNINIIALLKGGKEEYVDYDYAYDYSEMTIKPQNGSTTPKPLNANTTISTTVLLEQTTEGIRNSTGVAVEVTEASLNQPANNNVVTTPQATADILTTIAPDSSNKANITTALPIPNKCRRGFVQNNEGKCEYKVHGTSNALRRIVKLAQKIKIGRQYEESQD</sequence>
<comment type="caution">
    <text evidence="1">The sequence shown here is derived from an EMBL/GenBank/DDBJ whole genome shotgun (WGS) entry which is preliminary data.</text>
</comment>
<reference evidence="1" key="1">
    <citation type="submission" date="2020-08" db="EMBL/GenBank/DDBJ databases">
        <title>Spodoptera exigua strain:BAW_Kor-Di-RS1 Genome sequencing and assembly.</title>
        <authorList>
            <person name="Kim J."/>
            <person name="Nam H.Y."/>
            <person name="Kwon M."/>
            <person name="Choi J.H."/>
            <person name="Cho S.R."/>
            <person name="Kim G.-H."/>
        </authorList>
    </citation>
    <scope>NUCLEOTIDE SEQUENCE</scope>
    <source>
        <strain evidence="1">BAW_Kor-Di-RS1</strain>
        <tissue evidence="1">Whole-body</tissue>
    </source>
</reference>
<gene>
    <name evidence="1" type="ORF">HW555_004766</name>
</gene>
<evidence type="ECO:0000313" key="2">
    <source>
        <dbReference type="Proteomes" id="UP000648187"/>
    </source>
</evidence>
<accession>A0A835GJ72</accession>
<dbReference type="AlphaFoldDB" id="A0A835GJ72"/>